<evidence type="ECO:0000256" key="6">
    <source>
        <dbReference type="ARBA" id="ARBA00022777"/>
    </source>
</evidence>
<evidence type="ECO:0000256" key="10">
    <source>
        <dbReference type="HAMAP-Rule" id="MF_01603"/>
    </source>
</evidence>
<dbReference type="GO" id="GO:0016773">
    <property type="term" value="F:phosphotransferase activity, alcohol group as acceptor"/>
    <property type="evidence" value="ECO:0007669"/>
    <property type="project" value="InterPro"/>
</dbReference>
<dbReference type="EMBL" id="JAESVA010000001">
    <property type="protein sequence ID" value="MCB8879036.1"/>
    <property type="molecule type" value="Genomic_DNA"/>
</dbReference>
<keyword evidence="3 10" id="KW-0808">Transferase</keyword>
<dbReference type="InterPro" id="IPR029056">
    <property type="entry name" value="Ribokinase-like"/>
</dbReference>
<comment type="similarity">
    <text evidence="10">In the C-terminal section; belongs to the cytidylyltransferase family.</text>
</comment>
<comment type="pathway">
    <text evidence="10">Nucleotide-sugar biosynthesis; ADP-L-glycero-beta-D-manno-heptose biosynthesis; ADP-L-glycero-beta-D-manno-heptose from D-glycero-beta-D-manno-heptose 7-phosphate: step 3/4.</text>
</comment>
<name>A0A963YXN4_9PROT</name>
<dbReference type="CDD" id="cd01172">
    <property type="entry name" value="RfaE_like"/>
    <property type="match status" value="1"/>
</dbReference>
<dbReference type="InterPro" id="IPR004821">
    <property type="entry name" value="Cyt_trans-like"/>
</dbReference>
<comment type="catalytic activity">
    <reaction evidence="10">
        <text>D-glycero-beta-D-manno-heptose 1-phosphate + ATP + H(+) = ADP-D-glycero-beta-D-manno-heptose + diphosphate</text>
        <dbReference type="Rhea" id="RHEA:27465"/>
        <dbReference type="ChEBI" id="CHEBI:15378"/>
        <dbReference type="ChEBI" id="CHEBI:30616"/>
        <dbReference type="ChEBI" id="CHEBI:33019"/>
        <dbReference type="ChEBI" id="CHEBI:59967"/>
        <dbReference type="ChEBI" id="CHEBI:61593"/>
        <dbReference type="EC" id="2.7.7.70"/>
    </reaction>
</comment>
<evidence type="ECO:0000256" key="5">
    <source>
        <dbReference type="ARBA" id="ARBA00022741"/>
    </source>
</evidence>
<dbReference type="Pfam" id="PF01467">
    <property type="entry name" value="CTP_transf_like"/>
    <property type="match status" value="1"/>
</dbReference>
<dbReference type="InterPro" id="IPR011913">
    <property type="entry name" value="RfaE_dom_I"/>
</dbReference>
<keyword evidence="8 10" id="KW-0511">Multifunctional enzyme</keyword>
<keyword evidence="5 10" id="KW-0547">Nucleotide-binding</keyword>
<dbReference type="PANTHER" id="PTHR46969:SF1">
    <property type="entry name" value="BIFUNCTIONAL PROTEIN HLDE"/>
    <property type="match status" value="1"/>
</dbReference>
<dbReference type="SUPFAM" id="SSF52374">
    <property type="entry name" value="Nucleotidylyl transferase"/>
    <property type="match status" value="1"/>
</dbReference>
<evidence type="ECO:0000256" key="4">
    <source>
        <dbReference type="ARBA" id="ARBA00022695"/>
    </source>
</evidence>
<dbReference type="Proteomes" id="UP000721844">
    <property type="component" value="Unassembled WGS sequence"/>
</dbReference>
<dbReference type="EC" id="2.7.1.167" evidence="10"/>
<keyword evidence="4 10" id="KW-0548">Nucleotidyltransferase</keyword>
<dbReference type="GO" id="GO:0005524">
    <property type="term" value="F:ATP binding"/>
    <property type="evidence" value="ECO:0007669"/>
    <property type="project" value="UniProtKB-UniRule"/>
</dbReference>
<feature type="domain" description="Cytidyltransferase-like" evidence="12">
    <location>
        <begin position="369"/>
        <end position="457"/>
    </location>
</feature>
<keyword evidence="9 10" id="KW-0119">Carbohydrate metabolism</keyword>
<evidence type="ECO:0000256" key="9">
    <source>
        <dbReference type="ARBA" id="ARBA00023277"/>
    </source>
</evidence>
<dbReference type="GO" id="GO:0033785">
    <property type="term" value="F:heptose 7-phosphate kinase activity"/>
    <property type="evidence" value="ECO:0007669"/>
    <property type="project" value="UniProtKB-UniRule"/>
</dbReference>
<gene>
    <name evidence="10" type="primary">hldE</name>
    <name evidence="13" type="ORF">ACELLULO517_02230</name>
</gene>
<evidence type="ECO:0000313" key="13">
    <source>
        <dbReference type="EMBL" id="MCB8879036.1"/>
    </source>
</evidence>
<comment type="similarity">
    <text evidence="10">In the N-terminal section; belongs to the carbohydrate kinase PfkB family.</text>
</comment>
<dbReference type="InterPro" id="IPR014729">
    <property type="entry name" value="Rossmann-like_a/b/a_fold"/>
</dbReference>
<comment type="subunit">
    <text evidence="10">Homodimer.</text>
</comment>
<reference evidence="13 14" key="1">
    <citation type="journal article" date="2021" name="Microorganisms">
        <title>Acidisoma silvae sp. nov. and Acidisomacellulosilytica sp. nov., Two Acidophilic Bacteria Isolated from Decaying Wood, Hydrolyzing Cellulose and Producing Poly-3-hydroxybutyrate.</title>
        <authorList>
            <person name="Mieszkin S."/>
            <person name="Pouder E."/>
            <person name="Uroz S."/>
            <person name="Simon-Colin C."/>
            <person name="Alain K."/>
        </authorList>
    </citation>
    <scope>NUCLEOTIDE SEQUENCE [LARGE SCALE GENOMIC DNA]</scope>
    <source>
        <strain evidence="13 14">HW T5.17</strain>
    </source>
</reference>
<accession>A0A963YXN4</accession>
<comment type="pathway">
    <text evidence="10">Nucleotide-sugar biosynthesis; ADP-L-glycero-beta-D-manno-heptose biosynthesis; ADP-L-glycero-beta-D-manno-heptose from D-glycero-beta-D-manno-heptose 7-phosphate: step 1/4.</text>
</comment>
<dbReference type="GO" id="GO:0033786">
    <property type="term" value="F:heptose-1-phosphate adenylyltransferase activity"/>
    <property type="evidence" value="ECO:0007669"/>
    <property type="project" value="UniProtKB-UniRule"/>
</dbReference>
<evidence type="ECO:0000256" key="1">
    <source>
        <dbReference type="ARBA" id="ARBA00002319"/>
    </source>
</evidence>
<comment type="caution">
    <text evidence="13">The sequence shown here is derived from an EMBL/GenBank/DDBJ whole genome shotgun (WGS) entry which is preliminary data.</text>
</comment>
<feature type="active site" evidence="10">
    <location>
        <position position="288"/>
    </location>
</feature>
<feature type="region of interest" description="Cytidylyltransferase" evidence="10">
    <location>
        <begin position="368"/>
        <end position="499"/>
    </location>
</feature>
<evidence type="ECO:0000256" key="8">
    <source>
        <dbReference type="ARBA" id="ARBA00023268"/>
    </source>
</evidence>
<keyword evidence="7 10" id="KW-0067">ATP-binding</keyword>
<evidence type="ECO:0000259" key="12">
    <source>
        <dbReference type="Pfam" id="PF01467"/>
    </source>
</evidence>
<evidence type="ECO:0000313" key="14">
    <source>
        <dbReference type="Proteomes" id="UP000721844"/>
    </source>
</evidence>
<organism evidence="13 14">
    <name type="scientific">Acidisoma cellulosilyticum</name>
    <dbReference type="NCBI Taxonomy" id="2802395"/>
    <lineage>
        <taxon>Bacteria</taxon>
        <taxon>Pseudomonadati</taxon>
        <taxon>Pseudomonadota</taxon>
        <taxon>Alphaproteobacteria</taxon>
        <taxon>Acetobacterales</taxon>
        <taxon>Acidocellaceae</taxon>
        <taxon>Acidisoma</taxon>
    </lineage>
</organism>
<dbReference type="NCBIfam" id="TIGR00125">
    <property type="entry name" value="cyt_tran_rel"/>
    <property type="match status" value="1"/>
</dbReference>
<dbReference type="AlphaFoldDB" id="A0A963YXN4"/>
<keyword evidence="14" id="KW-1185">Reference proteome</keyword>
<feature type="binding site" evidence="10">
    <location>
        <begin position="219"/>
        <end position="222"/>
    </location>
    <ligand>
        <name>ATP</name>
        <dbReference type="ChEBI" id="CHEBI:30616"/>
    </ligand>
</feature>
<sequence>MMNDVSGNPPSFQSDKPRDLLEAARALARASVLVVGDAMLDRYFYGEATRISLEAPVPVLCVQRELSLPGGAANVVRNITALGGAAAFVSIVGDDMAGSDLTALIGRQNGVEPWLLVQGRRVTTVKTRFLAQGQHLLRVDTEDPVPLHHKIAERLLRIATDAMAATSVTLLSDYNKGVLAGDMPAKLIAAAKQAGRPIIVDPRGEGYEAYRGADVIMPNRRELATVTGMPAESDEQIMLAGRALLARFAIGAVLVTRSEHGMSLVTPDEVWHFPAEALDVHDVAGAGDTVAAVLAAGMGARLPLPIAARLANVAAGIVVGKVGTAVARLPDIEARLSPETGDHTKIVTPAAAIEQAERWRRRGWRVGFTHGKFDRMHQGHAHLLEQARGACDRLIVAIDGDEPPLPKRSLGRPARRAADRAMALAAQPAVDLVCVLEEESPLAMILALKPDLLVKGSSHAEADIIGADRLGAWGGTVLRAELLPASARGNGRVASDTEI</sequence>
<feature type="region of interest" description="Ribokinase" evidence="10">
    <location>
        <begin position="1"/>
        <end position="340"/>
    </location>
</feature>
<dbReference type="SUPFAM" id="SSF53613">
    <property type="entry name" value="Ribokinase-like"/>
    <property type="match status" value="1"/>
</dbReference>
<dbReference type="GO" id="GO:0005829">
    <property type="term" value="C:cytosol"/>
    <property type="evidence" value="ECO:0007669"/>
    <property type="project" value="TreeGrafter"/>
</dbReference>
<dbReference type="InterPro" id="IPR011611">
    <property type="entry name" value="PfkB_dom"/>
</dbReference>
<evidence type="ECO:0000256" key="2">
    <source>
        <dbReference type="ARBA" id="ARBA00003753"/>
    </source>
</evidence>
<proteinExistence type="inferred from homology"/>
<evidence type="ECO:0000256" key="7">
    <source>
        <dbReference type="ARBA" id="ARBA00022840"/>
    </source>
</evidence>
<dbReference type="Gene3D" id="3.40.1190.20">
    <property type="match status" value="1"/>
</dbReference>
<evidence type="ECO:0000259" key="11">
    <source>
        <dbReference type="Pfam" id="PF00294"/>
    </source>
</evidence>
<feature type="domain" description="Carbohydrate kinase PfkB" evidence="11">
    <location>
        <begin position="30"/>
        <end position="326"/>
    </location>
</feature>
<evidence type="ECO:0000256" key="3">
    <source>
        <dbReference type="ARBA" id="ARBA00022679"/>
    </source>
</evidence>
<comment type="catalytic activity">
    <reaction evidence="10">
        <text>D-glycero-beta-D-manno-heptose 7-phosphate + ATP = D-glycero-beta-D-manno-heptose 1,7-bisphosphate + ADP + H(+)</text>
        <dbReference type="Rhea" id="RHEA:27473"/>
        <dbReference type="ChEBI" id="CHEBI:15378"/>
        <dbReference type="ChEBI" id="CHEBI:30616"/>
        <dbReference type="ChEBI" id="CHEBI:60204"/>
        <dbReference type="ChEBI" id="CHEBI:60208"/>
        <dbReference type="ChEBI" id="CHEBI:456216"/>
        <dbReference type="EC" id="2.7.1.167"/>
    </reaction>
</comment>
<dbReference type="InterPro" id="IPR023030">
    <property type="entry name" value="Bifunc_HldE"/>
</dbReference>
<dbReference type="Gene3D" id="3.40.50.620">
    <property type="entry name" value="HUPs"/>
    <property type="match status" value="1"/>
</dbReference>
<dbReference type="Pfam" id="PF00294">
    <property type="entry name" value="PfkB"/>
    <property type="match status" value="1"/>
</dbReference>
<dbReference type="PANTHER" id="PTHR46969">
    <property type="entry name" value="BIFUNCTIONAL PROTEIN HLDE"/>
    <property type="match status" value="1"/>
</dbReference>
<dbReference type="HAMAP" id="MF_01603">
    <property type="entry name" value="HldE"/>
    <property type="match status" value="1"/>
</dbReference>
<dbReference type="RefSeq" id="WP_227305481.1">
    <property type="nucleotide sequence ID" value="NZ_JAESVA010000001.1"/>
</dbReference>
<comment type="function">
    <text evidence="1 10">Catalyzes the phosphorylation of D-glycero-D-manno-heptose 7-phosphate at the C-1 position to selectively form D-glycero-beta-D-manno-heptose-1,7-bisphosphate.</text>
</comment>
<protein>
    <recommendedName>
        <fullName evidence="10">Bifunctional protein HldE</fullName>
    </recommendedName>
    <domain>
        <recommendedName>
            <fullName evidence="10">D-beta-D-heptose 7-phosphate kinase</fullName>
            <ecNumber evidence="10">2.7.1.167</ecNumber>
        </recommendedName>
        <alternativeName>
            <fullName evidence="10">D-beta-D-heptose 7-phosphotransferase</fullName>
        </alternativeName>
        <alternativeName>
            <fullName evidence="10">D-glycero-beta-D-manno-heptose-7-phosphate kinase</fullName>
        </alternativeName>
    </domain>
    <domain>
        <recommendedName>
            <fullName evidence="10">D-beta-D-heptose 1-phosphate adenylyltransferase</fullName>
            <ecNumber evidence="10">2.7.7.70</ecNumber>
        </recommendedName>
        <alternativeName>
            <fullName evidence="10">D-glycero-beta-D-manno-heptose 1-phosphate adenylyltransferase</fullName>
        </alternativeName>
    </domain>
</protein>
<comment type="function">
    <text evidence="2 10">Catalyzes the ADP transfer from ATP to D-glycero-beta-D-manno-heptose 1-phosphate, yielding ADP-D-glycero-beta-D-manno-heptose.</text>
</comment>
<dbReference type="EC" id="2.7.7.70" evidence="10"/>
<keyword evidence="6 10" id="KW-0418">Kinase</keyword>